<evidence type="ECO:0000256" key="3">
    <source>
        <dbReference type="ARBA" id="ARBA00023014"/>
    </source>
</evidence>
<keyword evidence="3 4" id="KW-0411">Iron-sulfur</keyword>
<evidence type="ECO:0000256" key="4">
    <source>
        <dbReference type="RuleBase" id="RU368020"/>
    </source>
</evidence>
<keyword evidence="4" id="KW-0813">Transport</keyword>
<reference evidence="6 7" key="1">
    <citation type="submission" date="2014-09" db="EMBL/GenBank/DDBJ databases">
        <title>Draft genome sequence of Streptomyces natalensis ATCC 27448, producer of the antifungal pimaricin.</title>
        <authorList>
            <person name="Mendes M.V."/>
            <person name="Beites T."/>
            <person name="Pires S."/>
            <person name="Santos C.L."/>
            <person name="Moradas-Ferreira P."/>
        </authorList>
    </citation>
    <scope>NUCLEOTIDE SEQUENCE [LARGE SCALE GENOMIC DNA]</scope>
    <source>
        <strain evidence="6 7">ATCC 27448</strain>
    </source>
</reference>
<feature type="domain" description="4Fe-4S ferredoxin-type" evidence="5">
    <location>
        <begin position="3"/>
        <end position="31"/>
    </location>
</feature>
<dbReference type="PROSITE" id="PS51379">
    <property type="entry name" value="4FE4S_FER_2"/>
    <property type="match status" value="1"/>
</dbReference>
<sequence length="72" mass="7653">MTWRAEIDPKRCMASGMCATIAPELFVLGERVSRPVSEEIAANETALDAADCCPALAITVYDEGGDVIGPRP</sequence>
<dbReference type="GO" id="GO:0051536">
    <property type="term" value="F:iron-sulfur cluster binding"/>
    <property type="evidence" value="ECO:0007669"/>
    <property type="project" value="UniProtKB-KW"/>
</dbReference>
<dbReference type="Proteomes" id="UP000032458">
    <property type="component" value="Unassembled WGS sequence"/>
</dbReference>
<dbReference type="AlphaFoldDB" id="A0A0D7CML2"/>
<dbReference type="PATRIC" id="fig|1240678.4.peg.3531"/>
<evidence type="ECO:0000259" key="5">
    <source>
        <dbReference type="PROSITE" id="PS51379"/>
    </source>
</evidence>
<dbReference type="RefSeq" id="WP_030071401.1">
    <property type="nucleotide sequence ID" value="NZ_JRKI01000026.1"/>
</dbReference>
<dbReference type="PRINTS" id="PR00352">
    <property type="entry name" value="3FE4SFRDOXIN"/>
</dbReference>
<evidence type="ECO:0000256" key="2">
    <source>
        <dbReference type="ARBA" id="ARBA00023004"/>
    </source>
</evidence>
<accession>A0A0D7CML2</accession>
<protein>
    <recommendedName>
        <fullName evidence="4">Ferredoxin</fullName>
    </recommendedName>
</protein>
<dbReference type="GO" id="GO:0009055">
    <property type="term" value="F:electron transfer activity"/>
    <property type="evidence" value="ECO:0007669"/>
    <property type="project" value="UniProtKB-UniRule"/>
</dbReference>
<dbReference type="Gene3D" id="3.30.70.20">
    <property type="match status" value="1"/>
</dbReference>
<proteinExistence type="predicted"/>
<gene>
    <name evidence="6" type="ORF">SNA_16780</name>
</gene>
<name>A0A0D7CML2_9ACTN</name>
<dbReference type="InterPro" id="IPR001080">
    <property type="entry name" value="3Fe4S_ferredoxin"/>
</dbReference>
<keyword evidence="2 4" id="KW-0408">Iron</keyword>
<dbReference type="EMBL" id="JRKI01000026">
    <property type="protein sequence ID" value="KIZ16677.1"/>
    <property type="molecule type" value="Genomic_DNA"/>
</dbReference>
<dbReference type="InterPro" id="IPR017896">
    <property type="entry name" value="4Fe4S_Fe-S-bd"/>
</dbReference>
<evidence type="ECO:0000313" key="6">
    <source>
        <dbReference type="EMBL" id="KIZ16677.1"/>
    </source>
</evidence>
<comment type="caution">
    <text evidence="6">The sequence shown here is derived from an EMBL/GenBank/DDBJ whole genome shotgun (WGS) entry which is preliminary data.</text>
</comment>
<evidence type="ECO:0000256" key="1">
    <source>
        <dbReference type="ARBA" id="ARBA00022723"/>
    </source>
</evidence>
<keyword evidence="4" id="KW-0249">Electron transport</keyword>
<keyword evidence="1 4" id="KW-0479">Metal-binding</keyword>
<dbReference type="GO" id="GO:0005506">
    <property type="term" value="F:iron ion binding"/>
    <property type="evidence" value="ECO:0007669"/>
    <property type="project" value="UniProtKB-UniRule"/>
</dbReference>
<comment type="function">
    <text evidence="4">Ferredoxins are iron-sulfur proteins that transfer electrons in a wide variety of metabolic reactions.</text>
</comment>
<evidence type="ECO:0000313" key="7">
    <source>
        <dbReference type="Proteomes" id="UP000032458"/>
    </source>
</evidence>
<keyword evidence="7" id="KW-1185">Reference proteome</keyword>
<dbReference type="Pfam" id="PF13370">
    <property type="entry name" value="Fer4_13"/>
    <property type="match status" value="1"/>
</dbReference>
<organism evidence="6 7">
    <name type="scientific">Streptomyces natalensis ATCC 27448</name>
    <dbReference type="NCBI Taxonomy" id="1240678"/>
    <lineage>
        <taxon>Bacteria</taxon>
        <taxon>Bacillati</taxon>
        <taxon>Actinomycetota</taxon>
        <taxon>Actinomycetes</taxon>
        <taxon>Kitasatosporales</taxon>
        <taxon>Streptomycetaceae</taxon>
        <taxon>Streptomyces</taxon>
    </lineage>
</organism>
<dbReference type="SUPFAM" id="SSF54862">
    <property type="entry name" value="4Fe-4S ferredoxins"/>
    <property type="match status" value="1"/>
</dbReference>